<dbReference type="EnsemblPlants" id="LPERR11G11760.1">
    <property type="protein sequence ID" value="LPERR11G11760.1"/>
    <property type="gene ID" value="LPERR11G11760"/>
</dbReference>
<organism evidence="1 2">
    <name type="scientific">Leersia perrieri</name>
    <dbReference type="NCBI Taxonomy" id="77586"/>
    <lineage>
        <taxon>Eukaryota</taxon>
        <taxon>Viridiplantae</taxon>
        <taxon>Streptophyta</taxon>
        <taxon>Embryophyta</taxon>
        <taxon>Tracheophyta</taxon>
        <taxon>Spermatophyta</taxon>
        <taxon>Magnoliopsida</taxon>
        <taxon>Liliopsida</taxon>
        <taxon>Poales</taxon>
        <taxon>Poaceae</taxon>
        <taxon>BOP clade</taxon>
        <taxon>Oryzoideae</taxon>
        <taxon>Oryzeae</taxon>
        <taxon>Oryzinae</taxon>
        <taxon>Leersia</taxon>
    </lineage>
</organism>
<reference evidence="2" key="2">
    <citation type="submission" date="2013-12" db="EMBL/GenBank/DDBJ databases">
        <authorList>
            <person name="Yu Y."/>
            <person name="Lee S."/>
            <person name="de Baynast K."/>
            <person name="Wissotski M."/>
            <person name="Liu L."/>
            <person name="Talag J."/>
            <person name="Goicoechea J."/>
            <person name="Angelova A."/>
            <person name="Jetty R."/>
            <person name="Kudrna D."/>
            <person name="Golser W."/>
            <person name="Rivera L."/>
            <person name="Zhang J."/>
            <person name="Wing R."/>
        </authorList>
    </citation>
    <scope>NUCLEOTIDE SEQUENCE</scope>
</reference>
<dbReference type="HOGENOM" id="CLU_1362177_0_0_1"/>
<accession>A0A0D9XSF6</accession>
<reference evidence="1" key="3">
    <citation type="submission" date="2015-04" db="UniProtKB">
        <authorList>
            <consortium name="EnsemblPlants"/>
        </authorList>
    </citation>
    <scope>IDENTIFICATION</scope>
</reference>
<name>A0A0D9XSF6_9ORYZ</name>
<sequence length="201" mass="23536">MRERNQRGGRKEPTVDHIKHANWKGVADFLDALLKKNELEPNDELAHLLEKLKEKSSINYCDLVWEPGLWTTMVKIHFVREVYWSIKGDRKSVLENTNPLGIKTFMTKLGYSSNQEKSLLDSILFLRKRVVAHQDTTYLSYNGDKNEVGESKRSVELLLQKTKADYMIELVSHIRRLGWLIESPILRSKTQYMEAFRQSKK</sequence>
<proteinExistence type="predicted"/>
<protein>
    <submittedName>
        <fullName evidence="1">Uncharacterized protein</fullName>
    </submittedName>
</protein>
<evidence type="ECO:0000313" key="1">
    <source>
        <dbReference type="EnsemblPlants" id="LPERR11G11760.1"/>
    </source>
</evidence>
<dbReference type="Proteomes" id="UP000032180">
    <property type="component" value="Chromosome 11"/>
</dbReference>
<evidence type="ECO:0000313" key="2">
    <source>
        <dbReference type="Proteomes" id="UP000032180"/>
    </source>
</evidence>
<dbReference type="AlphaFoldDB" id="A0A0D9XSF6"/>
<dbReference type="Gramene" id="LPERR11G11760.1">
    <property type="protein sequence ID" value="LPERR11G11760.1"/>
    <property type="gene ID" value="LPERR11G11760"/>
</dbReference>
<reference evidence="1 2" key="1">
    <citation type="submission" date="2012-08" db="EMBL/GenBank/DDBJ databases">
        <title>Oryza genome evolution.</title>
        <authorList>
            <person name="Wing R.A."/>
        </authorList>
    </citation>
    <scope>NUCLEOTIDE SEQUENCE</scope>
</reference>
<keyword evidence="2" id="KW-1185">Reference proteome</keyword>